<dbReference type="Pfam" id="PF01103">
    <property type="entry name" value="Omp85"/>
    <property type="match status" value="1"/>
</dbReference>
<reference evidence="7 8" key="2">
    <citation type="submission" date="2019-06" db="EMBL/GenBank/DDBJ databases">
        <title>Martelella lutilitoris sp. nov., isolated from a tidal mudflat.</title>
        <authorList>
            <person name="Kim Y.-J."/>
        </authorList>
    </citation>
    <scope>NUCLEOTIDE SEQUENCE [LARGE SCALE GENOMIC DNA]</scope>
    <source>
        <strain evidence="7 8">GH2-6</strain>
    </source>
</reference>
<keyword evidence="8" id="KW-1185">Reference proteome</keyword>
<keyword evidence="2" id="KW-1134">Transmembrane beta strand</keyword>
<evidence type="ECO:0000256" key="3">
    <source>
        <dbReference type="ARBA" id="ARBA00023136"/>
    </source>
</evidence>
<keyword evidence="2" id="KW-0812">Transmembrane</keyword>
<accession>A0A5C4JSK5</accession>
<evidence type="ECO:0000313" key="7">
    <source>
        <dbReference type="EMBL" id="TNB48406.1"/>
    </source>
</evidence>
<dbReference type="AlphaFoldDB" id="A0A5C4JSK5"/>
<dbReference type="Proteomes" id="UP000307874">
    <property type="component" value="Unassembled WGS sequence"/>
</dbReference>
<evidence type="ECO:0000256" key="4">
    <source>
        <dbReference type="SAM" id="SignalP"/>
    </source>
</evidence>
<dbReference type="InterPro" id="IPR039910">
    <property type="entry name" value="D15-like"/>
</dbReference>
<dbReference type="EMBL" id="VCLB01000004">
    <property type="protein sequence ID" value="TNB48406.1"/>
    <property type="molecule type" value="Genomic_DNA"/>
</dbReference>
<feature type="signal peptide" evidence="4">
    <location>
        <begin position="1"/>
        <end position="39"/>
    </location>
</feature>
<comment type="subcellular location">
    <subcellularLocation>
        <location evidence="1">Membrane</location>
    </subcellularLocation>
</comment>
<feature type="domain" description="POTRA" evidence="6">
    <location>
        <begin position="244"/>
        <end position="313"/>
    </location>
</feature>
<dbReference type="OrthoDB" id="9769707at2"/>
<reference evidence="7 8" key="1">
    <citation type="submission" date="2019-05" db="EMBL/GenBank/DDBJ databases">
        <authorList>
            <person name="Lee S.D."/>
        </authorList>
    </citation>
    <scope>NUCLEOTIDE SEQUENCE [LARGE SCALE GENOMIC DNA]</scope>
    <source>
        <strain evidence="7 8">GH2-6</strain>
    </source>
</reference>
<evidence type="ECO:0000259" key="5">
    <source>
        <dbReference type="Pfam" id="PF01103"/>
    </source>
</evidence>
<dbReference type="RefSeq" id="WP_138748106.1">
    <property type="nucleotide sequence ID" value="NZ_VCLB01000004.1"/>
</dbReference>
<dbReference type="Gene3D" id="2.40.160.50">
    <property type="entry name" value="membrane protein fhac: a member of the omp85/tpsb transporter family"/>
    <property type="match status" value="1"/>
</dbReference>
<feature type="chain" id="PRO_5022798144" evidence="4">
    <location>
        <begin position="40"/>
        <end position="642"/>
    </location>
</feature>
<evidence type="ECO:0000256" key="2">
    <source>
        <dbReference type="ARBA" id="ARBA00022452"/>
    </source>
</evidence>
<evidence type="ECO:0000256" key="1">
    <source>
        <dbReference type="ARBA" id="ARBA00004370"/>
    </source>
</evidence>
<dbReference type="GO" id="GO:0019867">
    <property type="term" value="C:outer membrane"/>
    <property type="evidence" value="ECO:0007669"/>
    <property type="project" value="InterPro"/>
</dbReference>
<evidence type="ECO:0000313" key="8">
    <source>
        <dbReference type="Proteomes" id="UP000307874"/>
    </source>
</evidence>
<evidence type="ECO:0000259" key="6">
    <source>
        <dbReference type="Pfam" id="PF07244"/>
    </source>
</evidence>
<proteinExistence type="predicted"/>
<dbReference type="Pfam" id="PF07244">
    <property type="entry name" value="POTRA"/>
    <property type="match status" value="1"/>
</dbReference>
<dbReference type="Gene3D" id="3.10.20.310">
    <property type="entry name" value="membrane protein fhac"/>
    <property type="match status" value="1"/>
</dbReference>
<dbReference type="PANTHER" id="PTHR12815">
    <property type="entry name" value="SORTING AND ASSEMBLY MACHINERY SAMM50 PROTEIN FAMILY MEMBER"/>
    <property type="match status" value="1"/>
</dbReference>
<keyword evidence="3" id="KW-0472">Membrane</keyword>
<sequence>MVTRSNRRNSGTRASFKAGLLLSAALLATALSGAGEARAFSLFGVHLWGEREEEVENVQDPVRYHVTFTVTGGDDGLERFLRNRSQLVTDESQPVDGDLGLLVKARDDLQILVGSLFERAYYGGLVTISIEGQNIEDIVGLPNFDRVNPVPVTVNIEAGPRFTFANIDIKGAPVDFDPSRLGLVTGTPAYSTTILSAAQDIVAKLKDDGHPFARITKREVIANHENATINVMIDAEAGPQADLGPIAIKGADAVDPDFIRTYSRLKAGQAYSPQELTDAANRLRTLKTFDSVVINTADSLDENGQLPTTITVKDGKFRYFGFGATVSSIDGLGLEGYWGHRNLFGHAEGLKLEAGVSRIGVSDGLDSLDYAGGITFTRPGLFLPSGMFTASLAAGTENPDPYNAKTVAGAVTYSFEQNDYNTITLGSTTEYSHIEDAFGTEDYLTFSLPVGFDRDTRNDALNPTEGIYLVTTAEPAYDFLNGTIYSSFDAVGSTYFSAGEDDRFTLAARLGAGTIVGGDSLEDIPANQRFYAGGGGSVRGYAYKSISPRNANGDETGGRSYVEATLEARIGVTENIQVVPFIDAADVSADNFPDFSDIRAGAGIGVRYLTGFGPIRLDVALPLDRYPGGDRFGIYAGIGQSF</sequence>
<gene>
    <name evidence="7" type="ORF">FF124_08750</name>
</gene>
<name>A0A5C4JSK5_9HYPH</name>
<comment type="caution">
    <text evidence="7">The sequence shown here is derived from an EMBL/GenBank/DDBJ whole genome shotgun (WGS) entry which is preliminary data.</text>
</comment>
<dbReference type="PANTHER" id="PTHR12815:SF42">
    <property type="entry name" value="BACTERIAL SURFACE ANTIGEN (D15) DOMAIN-CONTAINING PROTEIN"/>
    <property type="match status" value="1"/>
</dbReference>
<keyword evidence="4" id="KW-0732">Signal</keyword>
<feature type="domain" description="Bacterial surface antigen (D15)" evidence="5">
    <location>
        <begin position="342"/>
        <end position="642"/>
    </location>
</feature>
<organism evidence="7 8">
    <name type="scientific">Martelella lutilitoris</name>
    <dbReference type="NCBI Taxonomy" id="2583532"/>
    <lineage>
        <taxon>Bacteria</taxon>
        <taxon>Pseudomonadati</taxon>
        <taxon>Pseudomonadota</taxon>
        <taxon>Alphaproteobacteria</taxon>
        <taxon>Hyphomicrobiales</taxon>
        <taxon>Aurantimonadaceae</taxon>
        <taxon>Martelella</taxon>
    </lineage>
</organism>
<protein>
    <submittedName>
        <fullName evidence="7">Outer membrane protein assembly factor</fullName>
    </submittedName>
</protein>
<dbReference type="InterPro" id="IPR010827">
    <property type="entry name" value="BamA/TamA_POTRA"/>
</dbReference>
<dbReference type="InterPro" id="IPR000184">
    <property type="entry name" value="Bac_surfAg_D15"/>
</dbReference>